<dbReference type="Proteomes" id="UP001338125">
    <property type="component" value="Unassembled WGS sequence"/>
</dbReference>
<keyword evidence="5 8" id="KW-0560">Oxidoreductase</keyword>
<keyword evidence="3 8" id="KW-0349">Heme</keyword>
<evidence type="ECO:0000256" key="6">
    <source>
        <dbReference type="ARBA" id="ARBA00023004"/>
    </source>
</evidence>
<dbReference type="PANTHER" id="PTHR24305:SF157">
    <property type="entry name" value="N-ACETYLTRYPTOPHAN 6-HYDROXYLASE IVOC-RELATED"/>
    <property type="match status" value="1"/>
</dbReference>
<keyword evidence="4 8" id="KW-0479">Metal-binding</keyword>
<name>A0ABR0SR92_9HYPO</name>
<evidence type="ECO:0000256" key="2">
    <source>
        <dbReference type="ARBA" id="ARBA00010617"/>
    </source>
</evidence>
<dbReference type="PANTHER" id="PTHR24305">
    <property type="entry name" value="CYTOCHROME P450"/>
    <property type="match status" value="1"/>
</dbReference>
<evidence type="ECO:0000313" key="10">
    <source>
        <dbReference type="EMBL" id="KAK5994291.1"/>
    </source>
</evidence>
<keyword evidence="9" id="KW-0472">Membrane</keyword>
<organism evidence="10 11">
    <name type="scientific">Cladobotryum mycophilum</name>
    <dbReference type="NCBI Taxonomy" id="491253"/>
    <lineage>
        <taxon>Eukaryota</taxon>
        <taxon>Fungi</taxon>
        <taxon>Dikarya</taxon>
        <taxon>Ascomycota</taxon>
        <taxon>Pezizomycotina</taxon>
        <taxon>Sordariomycetes</taxon>
        <taxon>Hypocreomycetidae</taxon>
        <taxon>Hypocreales</taxon>
        <taxon>Hypocreaceae</taxon>
        <taxon>Cladobotryum</taxon>
    </lineage>
</organism>
<dbReference type="EMBL" id="JAVFKD010000010">
    <property type="protein sequence ID" value="KAK5994291.1"/>
    <property type="molecule type" value="Genomic_DNA"/>
</dbReference>
<evidence type="ECO:0000256" key="7">
    <source>
        <dbReference type="ARBA" id="ARBA00023033"/>
    </source>
</evidence>
<evidence type="ECO:0000256" key="3">
    <source>
        <dbReference type="ARBA" id="ARBA00022617"/>
    </source>
</evidence>
<evidence type="ECO:0000256" key="8">
    <source>
        <dbReference type="RuleBase" id="RU000461"/>
    </source>
</evidence>
<dbReference type="GO" id="GO:0004497">
    <property type="term" value="F:monooxygenase activity"/>
    <property type="evidence" value="ECO:0007669"/>
    <property type="project" value="UniProtKB-KW"/>
</dbReference>
<evidence type="ECO:0000256" key="4">
    <source>
        <dbReference type="ARBA" id="ARBA00022723"/>
    </source>
</evidence>
<comment type="caution">
    <text evidence="10">The sequence shown here is derived from an EMBL/GenBank/DDBJ whole genome shotgun (WGS) entry which is preliminary data.</text>
</comment>
<keyword evidence="9" id="KW-0812">Transmembrane</keyword>
<evidence type="ECO:0000256" key="9">
    <source>
        <dbReference type="SAM" id="Phobius"/>
    </source>
</evidence>
<gene>
    <name evidence="10" type="ORF">PT974_04763</name>
</gene>
<dbReference type="InterPro" id="IPR002401">
    <property type="entry name" value="Cyt_P450_E_grp-I"/>
</dbReference>
<dbReference type="Pfam" id="PF00067">
    <property type="entry name" value="p450"/>
    <property type="match status" value="1"/>
</dbReference>
<dbReference type="SUPFAM" id="SSF48264">
    <property type="entry name" value="Cytochrome P450"/>
    <property type="match status" value="1"/>
</dbReference>
<dbReference type="PROSITE" id="PS00086">
    <property type="entry name" value="CYTOCHROME_P450"/>
    <property type="match status" value="1"/>
</dbReference>
<dbReference type="InterPro" id="IPR050121">
    <property type="entry name" value="Cytochrome_P450_monoxygenase"/>
</dbReference>
<dbReference type="CDD" id="cd11062">
    <property type="entry name" value="CYP58-like"/>
    <property type="match status" value="1"/>
</dbReference>
<dbReference type="InterPro" id="IPR001128">
    <property type="entry name" value="Cyt_P450"/>
</dbReference>
<keyword evidence="6 8" id="KW-0408">Iron</keyword>
<dbReference type="PRINTS" id="PR00385">
    <property type="entry name" value="P450"/>
</dbReference>
<keyword evidence="9" id="KW-1133">Transmembrane helix</keyword>
<protein>
    <submittedName>
        <fullName evidence="10">Cytochrome P450 monooxygenase</fullName>
    </submittedName>
</protein>
<reference evidence="10 11" key="1">
    <citation type="submission" date="2024-01" db="EMBL/GenBank/DDBJ databases">
        <title>Complete genome of Cladobotryum mycophilum ATHUM6906.</title>
        <authorList>
            <person name="Christinaki A.C."/>
            <person name="Myridakis A.I."/>
            <person name="Kouvelis V.N."/>
        </authorList>
    </citation>
    <scope>NUCLEOTIDE SEQUENCE [LARGE SCALE GENOMIC DNA]</scope>
    <source>
        <strain evidence="10 11">ATHUM6906</strain>
    </source>
</reference>
<accession>A0ABR0SR92</accession>
<feature type="transmembrane region" description="Helical" evidence="9">
    <location>
        <begin position="6"/>
        <end position="27"/>
    </location>
</feature>
<comment type="similarity">
    <text evidence="2 8">Belongs to the cytochrome P450 family.</text>
</comment>
<dbReference type="PRINTS" id="PR00463">
    <property type="entry name" value="EP450I"/>
</dbReference>
<comment type="cofactor">
    <cofactor evidence="1">
        <name>heme</name>
        <dbReference type="ChEBI" id="CHEBI:30413"/>
    </cofactor>
</comment>
<keyword evidence="7 8" id="KW-0503">Monooxygenase</keyword>
<dbReference type="InterPro" id="IPR017972">
    <property type="entry name" value="Cyt_P450_CS"/>
</dbReference>
<proteinExistence type="inferred from homology"/>
<sequence>MAVQVIVALFSAWLLKGIITGIFNVFYHPLAAFPGPRGAALTAWYKTYQEVWLGRSWIDVLGELHKKYGNVIRVGPNELHFSDPAAYHEIYNNSNRWDKEAALYQSFGEDRSSFGFLTYTESKQRKDIMAPLFSRRAIFELQDLVQSNVDRLCRVLENNDEAGKSSDLFLGLRCFTMDTITSFCFAKSVNALGEPNFKAPIVEAMEATLPTFIVFKHFSFVRKVVLGMPAWLSILISPETAGLVQLQRLLGAQVTEVVKNPKSLDDAPHRIIYHELLNPEASKGAPLPSIGSLYEEAQALMFGGADTTGNTLMLGTFYLLESPAFQQRLKEELYRVWPVLHEPPRFEDLEKLTFLTAVIKESLRISPGVASPLPRVVPTTGATISGSFIPPNTIVGISGIFVHNSEDHFKNAKEFNPDRWLEPNSSSLDKWLVAFSKGPRMCIGQNLAYCELYLAFAALFRRFDLTLDGTQVGDLTWRECFLPHFRGRHLQAICKSVAE</sequence>
<evidence type="ECO:0000256" key="1">
    <source>
        <dbReference type="ARBA" id="ARBA00001971"/>
    </source>
</evidence>
<evidence type="ECO:0000313" key="11">
    <source>
        <dbReference type="Proteomes" id="UP001338125"/>
    </source>
</evidence>
<dbReference type="InterPro" id="IPR036396">
    <property type="entry name" value="Cyt_P450_sf"/>
</dbReference>
<dbReference type="Gene3D" id="1.10.630.10">
    <property type="entry name" value="Cytochrome P450"/>
    <property type="match status" value="1"/>
</dbReference>
<evidence type="ECO:0000256" key="5">
    <source>
        <dbReference type="ARBA" id="ARBA00023002"/>
    </source>
</evidence>
<keyword evidence="11" id="KW-1185">Reference proteome</keyword>